<evidence type="ECO:0000313" key="3">
    <source>
        <dbReference type="Proteomes" id="UP000059680"/>
    </source>
</evidence>
<dbReference type="Gramene" id="Os02t0699150-00">
    <property type="protein sequence ID" value="Os02t0699150-00"/>
    <property type="gene ID" value="Os02g0699150"/>
</dbReference>
<dbReference type="Proteomes" id="UP000059680">
    <property type="component" value="Chromosome 2"/>
</dbReference>
<dbReference type="InParanoid" id="A0A0P0VND1"/>
<proteinExistence type="predicted"/>
<dbReference type="EMBL" id="AP014958">
    <property type="protein sequence ID" value="BAS80443.1"/>
    <property type="molecule type" value="Genomic_DNA"/>
</dbReference>
<feature type="compositionally biased region" description="Basic and acidic residues" evidence="1">
    <location>
        <begin position="50"/>
        <end position="71"/>
    </location>
</feature>
<dbReference type="PaxDb" id="39947-A0A0P0VND1"/>
<gene>
    <name evidence="2" type="ordered locus">Os02g0699150</name>
    <name evidence="2" type="ORF">OSNPB_020699150</name>
</gene>
<reference evidence="3" key="1">
    <citation type="journal article" date="2005" name="Nature">
        <title>The map-based sequence of the rice genome.</title>
        <authorList>
            <consortium name="International rice genome sequencing project (IRGSP)"/>
            <person name="Matsumoto T."/>
            <person name="Wu J."/>
            <person name="Kanamori H."/>
            <person name="Katayose Y."/>
            <person name="Fujisawa M."/>
            <person name="Namiki N."/>
            <person name="Mizuno H."/>
            <person name="Yamamoto K."/>
            <person name="Antonio B.A."/>
            <person name="Baba T."/>
            <person name="Sakata K."/>
            <person name="Nagamura Y."/>
            <person name="Aoki H."/>
            <person name="Arikawa K."/>
            <person name="Arita K."/>
            <person name="Bito T."/>
            <person name="Chiden Y."/>
            <person name="Fujitsuka N."/>
            <person name="Fukunaka R."/>
            <person name="Hamada M."/>
            <person name="Harada C."/>
            <person name="Hayashi A."/>
            <person name="Hijishita S."/>
            <person name="Honda M."/>
            <person name="Hosokawa S."/>
            <person name="Ichikawa Y."/>
            <person name="Idonuma A."/>
            <person name="Iijima M."/>
            <person name="Ikeda M."/>
            <person name="Ikeno M."/>
            <person name="Ito K."/>
            <person name="Ito S."/>
            <person name="Ito T."/>
            <person name="Ito Y."/>
            <person name="Ito Y."/>
            <person name="Iwabuchi A."/>
            <person name="Kamiya K."/>
            <person name="Karasawa W."/>
            <person name="Kurita K."/>
            <person name="Katagiri S."/>
            <person name="Kikuta A."/>
            <person name="Kobayashi H."/>
            <person name="Kobayashi N."/>
            <person name="Machita K."/>
            <person name="Maehara T."/>
            <person name="Masukawa M."/>
            <person name="Mizubayashi T."/>
            <person name="Mukai Y."/>
            <person name="Nagasaki H."/>
            <person name="Nagata Y."/>
            <person name="Naito S."/>
            <person name="Nakashima M."/>
            <person name="Nakama Y."/>
            <person name="Nakamichi Y."/>
            <person name="Nakamura M."/>
            <person name="Meguro A."/>
            <person name="Negishi M."/>
            <person name="Ohta I."/>
            <person name="Ohta T."/>
            <person name="Okamoto M."/>
            <person name="Ono N."/>
            <person name="Saji S."/>
            <person name="Sakaguchi M."/>
            <person name="Sakai K."/>
            <person name="Shibata M."/>
            <person name="Shimokawa T."/>
            <person name="Song J."/>
            <person name="Takazaki Y."/>
            <person name="Terasawa K."/>
            <person name="Tsugane M."/>
            <person name="Tsuji K."/>
            <person name="Ueda S."/>
            <person name="Waki K."/>
            <person name="Yamagata H."/>
            <person name="Yamamoto M."/>
            <person name="Yamamoto S."/>
            <person name="Yamane H."/>
            <person name="Yoshiki S."/>
            <person name="Yoshihara R."/>
            <person name="Yukawa K."/>
            <person name="Zhong H."/>
            <person name="Yano M."/>
            <person name="Yuan Q."/>
            <person name="Ouyang S."/>
            <person name="Liu J."/>
            <person name="Jones K.M."/>
            <person name="Gansberger K."/>
            <person name="Moffat K."/>
            <person name="Hill J."/>
            <person name="Bera J."/>
            <person name="Fadrosh D."/>
            <person name="Jin S."/>
            <person name="Johri S."/>
            <person name="Kim M."/>
            <person name="Overton L."/>
            <person name="Reardon M."/>
            <person name="Tsitrin T."/>
            <person name="Vuong H."/>
            <person name="Weaver B."/>
            <person name="Ciecko A."/>
            <person name="Tallon L."/>
            <person name="Jackson J."/>
            <person name="Pai G."/>
            <person name="Aken S.V."/>
            <person name="Utterback T."/>
            <person name="Reidmuller S."/>
            <person name="Feldblyum T."/>
            <person name="Hsiao J."/>
            <person name="Zismann V."/>
            <person name="Iobst S."/>
            <person name="de Vazeille A.R."/>
            <person name="Buell C.R."/>
            <person name="Ying K."/>
            <person name="Li Y."/>
            <person name="Lu T."/>
            <person name="Huang Y."/>
            <person name="Zhao Q."/>
            <person name="Feng Q."/>
            <person name="Zhang L."/>
            <person name="Zhu J."/>
            <person name="Weng Q."/>
            <person name="Mu J."/>
            <person name="Lu Y."/>
            <person name="Fan D."/>
            <person name="Liu Y."/>
            <person name="Guan J."/>
            <person name="Zhang Y."/>
            <person name="Yu S."/>
            <person name="Liu X."/>
            <person name="Zhang Y."/>
            <person name="Hong G."/>
            <person name="Han B."/>
            <person name="Choisne N."/>
            <person name="Demange N."/>
            <person name="Orjeda G."/>
            <person name="Samain S."/>
            <person name="Cattolico L."/>
            <person name="Pelletier E."/>
            <person name="Couloux A."/>
            <person name="Segurens B."/>
            <person name="Wincker P."/>
            <person name="D'Hont A."/>
            <person name="Scarpelli C."/>
            <person name="Weissenbach J."/>
            <person name="Salanoubat M."/>
            <person name="Quetier F."/>
            <person name="Yu Y."/>
            <person name="Kim H.R."/>
            <person name="Rambo T."/>
            <person name="Currie J."/>
            <person name="Collura K."/>
            <person name="Luo M."/>
            <person name="Yang T."/>
            <person name="Ammiraju J.S.S."/>
            <person name="Engler F."/>
            <person name="Soderlund C."/>
            <person name="Wing R.A."/>
            <person name="Palmer L.E."/>
            <person name="de la Bastide M."/>
            <person name="Spiegel L."/>
            <person name="Nascimento L."/>
            <person name="Zutavern T."/>
            <person name="O'Shaughnessy A."/>
            <person name="Dike S."/>
            <person name="Dedhia N."/>
            <person name="Preston R."/>
            <person name="Balija V."/>
            <person name="McCombie W.R."/>
            <person name="Chow T."/>
            <person name="Chen H."/>
            <person name="Chung M."/>
            <person name="Chen C."/>
            <person name="Shaw J."/>
            <person name="Wu H."/>
            <person name="Hsiao K."/>
            <person name="Chao Y."/>
            <person name="Chu M."/>
            <person name="Cheng C."/>
            <person name="Hour A."/>
            <person name="Lee P."/>
            <person name="Lin S."/>
            <person name="Lin Y."/>
            <person name="Liou J."/>
            <person name="Liu S."/>
            <person name="Hsing Y."/>
            <person name="Raghuvanshi S."/>
            <person name="Mohanty A."/>
            <person name="Bharti A.K."/>
            <person name="Gaur A."/>
            <person name="Gupta V."/>
            <person name="Kumar D."/>
            <person name="Ravi V."/>
            <person name="Vij S."/>
            <person name="Kapur A."/>
            <person name="Khurana P."/>
            <person name="Khurana P."/>
            <person name="Khurana J.P."/>
            <person name="Tyagi A.K."/>
            <person name="Gaikwad K."/>
            <person name="Singh A."/>
            <person name="Dalal V."/>
            <person name="Srivastava S."/>
            <person name="Dixit A."/>
            <person name="Pal A.K."/>
            <person name="Ghazi I.A."/>
            <person name="Yadav M."/>
            <person name="Pandit A."/>
            <person name="Bhargava A."/>
            <person name="Sureshbabu K."/>
            <person name="Batra K."/>
            <person name="Sharma T.R."/>
            <person name="Mohapatra T."/>
            <person name="Singh N.K."/>
            <person name="Messing J."/>
            <person name="Nelson A.B."/>
            <person name="Fuks G."/>
            <person name="Kavchok S."/>
            <person name="Keizer G."/>
            <person name="Linton E."/>
            <person name="Llaca V."/>
            <person name="Song R."/>
            <person name="Tanyolac B."/>
            <person name="Young S."/>
            <person name="Ho-Il K."/>
            <person name="Hahn J.H."/>
            <person name="Sangsakoo G."/>
            <person name="Vanavichit A."/>
            <person name="de Mattos Luiz.A.T."/>
            <person name="Zimmer P.D."/>
            <person name="Malone G."/>
            <person name="Dellagostin O."/>
            <person name="de Oliveira A.C."/>
            <person name="Bevan M."/>
            <person name="Bancroft I."/>
            <person name="Minx P."/>
            <person name="Cordum H."/>
            <person name="Wilson R."/>
            <person name="Cheng Z."/>
            <person name="Jin W."/>
            <person name="Jiang J."/>
            <person name="Leong S.A."/>
            <person name="Iwama H."/>
            <person name="Gojobori T."/>
            <person name="Itoh T."/>
            <person name="Niimura Y."/>
            <person name="Fujii Y."/>
            <person name="Habara T."/>
            <person name="Sakai H."/>
            <person name="Sato Y."/>
            <person name="Wilson G."/>
            <person name="Kumar K."/>
            <person name="McCouch S."/>
            <person name="Juretic N."/>
            <person name="Hoen D."/>
            <person name="Wright S."/>
            <person name="Bruskiewich R."/>
            <person name="Bureau T."/>
            <person name="Miyao A."/>
            <person name="Hirochika H."/>
            <person name="Nishikawa T."/>
            <person name="Kadowaki K."/>
            <person name="Sugiura M."/>
            <person name="Burr B."/>
            <person name="Sasaki T."/>
        </authorList>
    </citation>
    <scope>NUCLEOTIDE SEQUENCE [LARGE SCALE GENOMIC DNA]</scope>
    <source>
        <strain evidence="3">cv. Nipponbare</strain>
    </source>
</reference>
<evidence type="ECO:0000256" key="1">
    <source>
        <dbReference type="SAM" id="MobiDB-lite"/>
    </source>
</evidence>
<accession>A0A0P0VND1</accession>
<feature type="region of interest" description="Disordered" evidence="1">
    <location>
        <begin position="124"/>
        <end position="143"/>
    </location>
</feature>
<keyword evidence="3" id="KW-1185">Reference proteome</keyword>
<reference evidence="2 3" key="2">
    <citation type="journal article" date="2013" name="Plant Cell Physiol.">
        <title>Rice Annotation Project Database (RAP-DB): an integrative and interactive database for rice genomics.</title>
        <authorList>
            <person name="Sakai H."/>
            <person name="Lee S.S."/>
            <person name="Tanaka T."/>
            <person name="Numa H."/>
            <person name="Kim J."/>
            <person name="Kawahara Y."/>
            <person name="Wakimoto H."/>
            <person name="Yang C.C."/>
            <person name="Iwamoto M."/>
            <person name="Abe T."/>
            <person name="Yamada Y."/>
            <person name="Muto A."/>
            <person name="Inokuchi H."/>
            <person name="Ikemura T."/>
            <person name="Matsumoto T."/>
            <person name="Sasaki T."/>
            <person name="Itoh T."/>
        </authorList>
    </citation>
    <scope>NUCLEOTIDE SEQUENCE [LARGE SCALE GENOMIC DNA]</scope>
    <source>
        <strain evidence="3">cv. Nipponbare</strain>
    </source>
</reference>
<name>A0A0P0VND1_ORYSJ</name>
<organism evidence="2 3">
    <name type="scientific">Oryza sativa subsp. japonica</name>
    <name type="common">Rice</name>
    <dbReference type="NCBI Taxonomy" id="39947"/>
    <lineage>
        <taxon>Eukaryota</taxon>
        <taxon>Viridiplantae</taxon>
        <taxon>Streptophyta</taxon>
        <taxon>Embryophyta</taxon>
        <taxon>Tracheophyta</taxon>
        <taxon>Spermatophyta</taxon>
        <taxon>Magnoliopsida</taxon>
        <taxon>Liliopsida</taxon>
        <taxon>Poales</taxon>
        <taxon>Poaceae</taxon>
        <taxon>BOP clade</taxon>
        <taxon>Oryzoideae</taxon>
        <taxon>Oryzeae</taxon>
        <taxon>Oryzinae</taxon>
        <taxon>Oryza</taxon>
        <taxon>Oryza sativa</taxon>
    </lineage>
</organism>
<feature type="compositionally biased region" description="Basic and acidic residues" evidence="1">
    <location>
        <begin position="161"/>
        <end position="176"/>
    </location>
</feature>
<dbReference type="FunCoup" id="A0A0P0VND1">
    <property type="interactions" value="6"/>
</dbReference>
<protein>
    <submittedName>
        <fullName evidence="2">Os02g0699150 protein</fullName>
    </submittedName>
</protein>
<reference evidence="2 3" key="3">
    <citation type="journal article" date="2013" name="Rice">
        <title>Improvement of the Oryza sativa Nipponbare reference genome using next generation sequence and optical map data.</title>
        <authorList>
            <person name="Kawahara Y."/>
            <person name="de la Bastide M."/>
            <person name="Hamilton J.P."/>
            <person name="Kanamori H."/>
            <person name="McCombie W.R."/>
            <person name="Ouyang S."/>
            <person name="Schwartz D.C."/>
            <person name="Tanaka T."/>
            <person name="Wu J."/>
            <person name="Zhou S."/>
            <person name="Childs K.L."/>
            <person name="Davidson R.M."/>
            <person name="Lin H."/>
            <person name="Quesada-Ocampo L."/>
            <person name="Vaillancourt B."/>
            <person name="Sakai H."/>
            <person name="Lee S.S."/>
            <person name="Kim J."/>
            <person name="Numa H."/>
            <person name="Itoh T."/>
            <person name="Buell C.R."/>
            <person name="Matsumoto T."/>
        </authorList>
    </citation>
    <scope>NUCLEOTIDE SEQUENCE [LARGE SCALE GENOMIC DNA]</scope>
    <source>
        <strain evidence="3">cv. Nipponbare</strain>
    </source>
</reference>
<evidence type="ECO:0000313" key="2">
    <source>
        <dbReference type="EMBL" id="BAS80443.1"/>
    </source>
</evidence>
<feature type="region of interest" description="Disordered" evidence="1">
    <location>
        <begin position="47"/>
        <end position="71"/>
    </location>
</feature>
<dbReference type="AlphaFoldDB" id="A0A0P0VND1"/>
<sequence length="184" mass="20680">GLELVVLGEPAVHDEVERAHGRQHPEEVVEVALVEVVGDPPVAARRRRERLHDGVDERAQVAPERDGEQRQRRARALHGVRRLAEEELQLRDVAEHLRAGEEEVLRHLPRDVDRLAARRGVEPLRLHERGHRHGERHEEAPGAHALQLRRLAGGSGGGEAPQRRHDHLAVEDHPCQDAENLEGA</sequence>
<feature type="region of interest" description="Disordered" evidence="1">
    <location>
        <begin position="152"/>
        <end position="184"/>
    </location>
</feature>
<feature type="non-terminal residue" evidence="2">
    <location>
        <position position="1"/>
    </location>
</feature>